<name>A0ACB8DE28_DERSI</name>
<dbReference type="EMBL" id="CM023471">
    <property type="protein sequence ID" value="KAH7966217.1"/>
    <property type="molecule type" value="Genomic_DNA"/>
</dbReference>
<evidence type="ECO:0000313" key="1">
    <source>
        <dbReference type="EMBL" id="KAH7966217.1"/>
    </source>
</evidence>
<keyword evidence="2" id="KW-1185">Reference proteome</keyword>
<sequence>MKQDNGDVRNRHRAVRHIISSYSCSSSLVSGETTSRPDGSPPAHRTLHRTSSKCAPTLFCCPVIAAVVTGTAIFLQFFNVASETDSTNTARHYHSSTMNAMLQMLWLTGNNTLDPCKNFHQYACYNFIVVHKEVAYFNHLETPSLVLQGLSSNDAGRALFNYYRSCLLTEWNPTSIVKRAVRALTGSTVRRGSEQTHAPNAPSFENRCVRQFWTTTAKLISIDSASHQESHGHQIIQMGQFFWTFICEKPWRARGTLLGLRPSSEYGRATAAQTMDTHSQEPVIRGYDPDSMQVQEIQLAAPSSANFSPHYEGVLREMRRHRTGVRTPPTAGATLTTTSDAAGTISSLSGGGPSKNIGAPRYSPRMDADEYVVIIKPRETCNLTQYRGTGSIGNAIRAAISQRSDNAEADPNLAHKYSLHPIWEQNLVVVGTNEERVLPILLGLDKLRLTDRTINVQAYLKTTDNMGKGVIRLANTFTTDYILENTTSPHNQIIGARRLGSTNVVALTFEHSNLPRCVFFLNEATLVQKYRKTNAICATCGKPGHRTDVCPAPVPENERCALCGKTGVDASQPHECHPRCLLCGGPHVAGSRDCPRRYRQPAPSKSANPPAGQTRGRSRTPTRHHNGQRDITSVAGKETRERSTSQSRSGNRVGSPSRSRSRSKGRRSRSRSSGRRPAQQHTRQGQTTSTPPVLKLTGPRVSWASVVASPRTQNSSRNTESPIIAQLQSTIEQQNRTLAQLQQLVVQQQQEISRLRQEIQGNKCPQTTPTAATSADCEMSPASSETPEPDTHITQRRNSLTTPTQASIVDLVDKALEQKLSAFTATITQTIEQSIMKHVSALEERNAKNCTSLQCRISLRCNQS</sequence>
<reference evidence="1" key="1">
    <citation type="submission" date="2020-05" db="EMBL/GenBank/DDBJ databases">
        <title>Large-scale comparative analyses of tick genomes elucidate their genetic diversity and vector capacities.</title>
        <authorList>
            <person name="Jia N."/>
            <person name="Wang J."/>
            <person name="Shi W."/>
            <person name="Du L."/>
            <person name="Sun Y."/>
            <person name="Zhan W."/>
            <person name="Jiang J."/>
            <person name="Wang Q."/>
            <person name="Zhang B."/>
            <person name="Ji P."/>
            <person name="Sakyi L.B."/>
            <person name="Cui X."/>
            <person name="Yuan T."/>
            <person name="Jiang B."/>
            <person name="Yang W."/>
            <person name="Lam T.T.-Y."/>
            <person name="Chang Q."/>
            <person name="Ding S."/>
            <person name="Wang X."/>
            <person name="Zhu J."/>
            <person name="Ruan X."/>
            <person name="Zhao L."/>
            <person name="Wei J."/>
            <person name="Que T."/>
            <person name="Du C."/>
            <person name="Cheng J."/>
            <person name="Dai P."/>
            <person name="Han X."/>
            <person name="Huang E."/>
            <person name="Gao Y."/>
            <person name="Liu J."/>
            <person name="Shao H."/>
            <person name="Ye R."/>
            <person name="Li L."/>
            <person name="Wei W."/>
            <person name="Wang X."/>
            <person name="Wang C."/>
            <person name="Yang T."/>
            <person name="Huo Q."/>
            <person name="Li W."/>
            <person name="Guo W."/>
            <person name="Chen H."/>
            <person name="Zhou L."/>
            <person name="Ni X."/>
            <person name="Tian J."/>
            <person name="Zhou Y."/>
            <person name="Sheng Y."/>
            <person name="Liu T."/>
            <person name="Pan Y."/>
            <person name="Xia L."/>
            <person name="Li J."/>
            <person name="Zhao F."/>
            <person name="Cao W."/>
        </authorList>
    </citation>
    <scope>NUCLEOTIDE SEQUENCE</scope>
    <source>
        <strain evidence="1">Dsil-2018</strain>
    </source>
</reference>
<accession>A0ACB8DE28</accession>
<comment type="caution">
    <text evidence="1">The sequence shown here is derived from an EMBL/GenBank/DDBJ whole genome shotgun (WGS) entry which is preliminary data.</text>
</comment>
<dbReference type="Proteomes" id="UP000821865">
    <property type="component" value="Chromosome 2"/>
</dbReference>
<gene>
    <name evidence="1" type="ORF">HPB49_014511</name>
</gene>
<evidence type="ECO:0000313" key="2">
    <source>
        <dbReference type="Proteomes" id="UP000821865"/>
    </source>
</evidence>
<proteinExistence type="predicted"/>
<organism evidence="1 2">
    <name type="scientific">Dermacentor silvarum</name>
    <name type="common">Tick</name>
    <dbReference type="NCBI Taxonomy" id="543639"/>
    <lineage>
        <taxon>Eukaryota</taxon>
        <taxon>Metazoa</taxon>
        <taxon>Ecdysozoa</taxon>
        <taxon>Arthropoda</taxon>
        <taxon>Chelicerata</taxon>
        <taxon>Arachnida</taxon>
        <taxon>Acari</taxon>
        <taxon>Parasitiformes</taxon>
        <taxon>Ixodida</taxon>
        <taxon>Ixodoidea</taxon>
        <taxon>Ixodidae</taxon>
        <taxon>Rhipicephalinae</taxon>
        <taxon>Dermacentor</taxon>
    </lineage>
</organism>
<protein>
    <submittedName>
        <fullName evidence="1">Uncharacterized protein</fullName>
    </submittedName>
</protein>